<gene>
    <name evidence="3" type="ORF">C7400_117131</name>
</gene>
<comment type="caution">
    <text evidence="3">The sequence shown here is derived from an EMBL/GenBank/DDBJ whole genome shotgun (WGS) entry which is preliminary data.</text>
</comment>
<dbReference type="PANTHER" id="PTHR41534:SF1">
    <property type="entry name" value="BLR3401 PROTEIN"/>
    <property type="match status" value="1"/>
</dbReference>
<dbReference type="InterPro" id="IPR032710">
    <property type="entry name" value="NTF2-like_dom_sf"/>
</dbReference>
<reference evidence="3 4" key="1">
    <citation type="submission" date="2018-05" db="EMBL/GenBank/DDBJ databases">
        <title>Genomic Encyclopedia of Type Strains, Phase IV (KMG-V): Genome sequencing to study the core and pangenomes of soil and plant-associated prokaryotes.</title>
        <authorList>
            <person name="Whitman W."/>
        </authorList>
    </citation>
    <scope>NUCLEOTIDE SEQUENCE [LARGE SCALE GENOMIC DNA]</scope>
    <source>
        <strain evidence="3 4">SIr-6563</strain>
    </source>
</reference>
<accession>A0ABX5MJ00</accession>
<comment type="similarity">
    <text evidence="1">Belongs to the bacterial ring-hydroxylating dioxygenase beta subunit family.</text>
</comment>
<keyword evidence="2" id="KW-0560">Oxidoreductase</keyword>
<keyword evidence="4" id="KW-1185">Reference proteome</keyword>
<organism evidence="3 4">
    <name type="scientific">Paraburkholderia tropica</name>
    <dbReference type="NCBI Taxonomy" id="92647"/>
    <lineage>
        <taxon>Bacteria</taxon>
        <taxon>Pseudomonadati</taxon>
        <taxon>Pseudomonadota</taxon>
        <taxon>Betaproteobacteria</taxon>
        <taxon>Burkholderiales</taxon>
        <taxon>Burkholderiaceae</taxon>
        <taxon>Paraburkholderia</taxon>
    </lineage>
</organism>
<dbReference type="CDD" id="cd00667">
    <property type="entry name" value="ring_hydroxylating_dioxygenases_beta"/>
    <property type="match status" value="1"/>
</dbReference>
<dbReference type="Gene3D" id="3.10.450.50">
    <property type="match status" value="1"/>
</dbReference>
<sequence>MNPIESQHIAARVLALEGFYLDQQNWDAWLSLYAPDCEYWVPAWRNEHELVSDVRCEVSLIYHPTRSGLEERVVRLRSRKSVTAMPLPRTVHQTGNVLVDEVTSSTLSGTASWTVHEYDPRVSKLLCHSGRYEYSLMAAEDGWVIARKKIVLLNDVIPTVIDFYNL</sequence>
<dbReference type="Pfam" id="PF00866">
    <property type="entry name" value="Ring_hydroxyl_B"/>
    <property type="match status" value="1"/>
</dbReference>
<dbReference type="PANTHER" id="PTHR41534">
    <property type="entry name" value="BLR3401 PROTEIN"/>
    <property type="match status" value="1"/>
</dbReference>
<dbReference type="RefSeq" id="WP_110328510.1">
    <property type="nucleotide sequence ID" value="NZ_QJJV01000017.1"/>
</dbReference>
<dbReference type="InterPro" id="IPR000391">
    <property type="entry name" value="Rng_hydr_dOase-bsu"/>
</dbReference>
<dbReference type="Proteomes" id="UP000247515">
    <property type="component" value="Unassembled WGS sequence"/>
</dbReference>
<evidence type="ECO:0000313" key="3">
    <source>
        <dbReference type="EMBL" id="PXX12527.1"/>
    </source>
</evidence>
<evidence type="ECO:0000256" key="2">
    <source>
        <dbReference type="ARBA" id="ARBA00023002"/>
    </source>
</evidence>
<evidence type="ECO:0000256" key="1">
    <source>
        <dbReference type="ARBA" id="ARBA00009570"/>
    </source>
</evidence>
<dbReference type="EMBL" id="QJJV01000017">
    <property type="protein sequence ID" value="PXX12527.1"/>
    <property type="molecule type" value="Genomic_DNA"/>
</dbReference>
<protein>
    <submittedName>
        <fullName evidence="3">Benzoate/toluate 1,2-dioxygenase beta subunit/2,4,5-trichlorophenoxyacetic acid oxygenase 2</fullName>
    </submittedName>
</protein>
<dbReference type="SUPFAM" id="SSF54427">
    <property type="entry name" value="NTF2-like"/>
    <property type="match status" value="1"/>
</dbReference>
<name>A0ABX5MJ00_9BURK</name>
<proteinExistence type="inferred from homology"/>
<evidence type="ECO:0000313" key="4">
    <source>
        <dbReference type="Proteomes" id="UP000247515"/>
    </source>
</evidence>